<dbReference type="SUPFAM" id="SSF69118">
    <property type="entry name" value="AhpD-like"/>
    <property type="match status" value="2"/>
</dbReference>
<proteinExistence type="predicted"/>
<accession>A0A845SHQ0</accession>
<dbReference type="InterPro" id="IPR004675">
    <property type="entry name" value="AhpD_core"/>
</dbReference>
<dbReference type="RefSeq" id="WP_162366125.1">
    <property type="nucleotide sequence ID" value="NZ_WUBS01000007.1"/>
</dbReference>
<comment type="caution">
    <text evidence="2">The sequence shown here is derived from an EMBL/GenBank/DDBJ whole genome shotgun (WGS) entry which is preliminary data.</text>
</comment>
<dbReference type="Proteomes" id="UP000461443">
    <property type="component" value="Unassembled WGS sequence"/>
</dbReference>
<evidence type="ECO:0000259" key="1">
    <source>
        <dbReference type="Pfam" id="PF02627"/>
    </source>
</evidence>
<feature type="domain" description="Carboxymuconolactone decarboxylase-like" evidence="1">
    <location>
        <begin position="21"/>
        <end position="84"/>
    </location>
</feature>
<evidence type="ECO:0000313" key="2">
    <source>
        <dbReference type="EMBL" id="NDL63409.1"/>
    </source>
</evidence>
<reference evidence="2 3" key="2">
    <citation type="submission" date="2020-02" db="EMBL/GenBank/DDBJ databases">
        <title>The new genus of Enterobacteriales.</title>
        <authorList>
            <person name="Kim I.S."/>
        </authorList>
    </citation>
    <scope>NUCLEOTIDE SEQUENCE [LARGE SCALE GENOMIC DNA]</scope>
    <source>
        <strain evidence="2 3">SAP-6</strain>
    </source>
</reference>
<evidence type="ECO:0000313" key="3">
    <source>
        <dbReference type="Proteomes" id="UP000461443"/>
    </source>
</evidence>
<dbReference type="Gene3D" id="1.20.1290.10">
    <property type="entry name" value="AhpD-like"/>
    <property type="match status" value="1"/>
</dbReference>
<keyword evidence="3" id="KW-1185">Reference proteome</keyword>
<dbReference type="EMBL" id="WUBS01000007">
    <property type="protein sequence ID" value="NDL63409.1"/>
    <property type="molecule type" value="Genomic_DNA"/>
</dbReference>
<dbReference type="NCBIfam" id="TIGR00778">
    <property type="entry name" value="ahpD_dom"/>
    <property type="match status" value="1"/>
</dbReference>
<organism evidence="2 3">
    <name type="scientific">Acerihabitans arboris</name>
    <dbReference type="NCBI Taxonomy" id="2691583"/>
    <lineage>
        <taxon>Bacteria</taxon>
        <taxon>Pseudomonadati</taxon>
        <taxon>Pseudomonadota</taxon>
        <taxon>Gammaproteobacteria</taxon>
        <taxon>Enterobacterales</taxon>
        <taxon>Pectobacteriaceae</taxon>
        <taxon>Acerihabitans</taxon>
    </lineage>
</organism>
<dbReference type="InterPro" id="IPR003779">
    <property type="entry name" value="CMD-like"/>
</dbReference>
<dbReference type="GO" id="GO:0051920">
    <property type="term" value="F:peroxiredoxin activity"/>
    <property type="evidence" value="ECO:0007669"/>
    <property type="project" value="InterPro"/>
</dbReference>
<reference evidence="2 3" key="1">
    <citation type="submission" date="2019-12" db="EMBL/GenBank/DDBJ databases">
        <authorList>
            <person name="Lee S.D."/>
        </authorList>
    </citation>
    <scope>NUCLEOTIDE SEQUENCE [LARGE SCALE GENOMIC DNA]</scope>
    <source>
        <strain evidence="2 3">SAP-6</strain>
    </source>
</reference>
<dbReference type="AlphaFoldDB" id="A0A845SHQ0"/>
<dbReference type="PANTHER" id="PTHR33930">
    <property type="entry name" value="ALKYL HYDROPEROXIDE REDUCTASE AHPD"/>
    <property type="match status" value="1"/>
</dbReference>
<name>A0A845SHQ0_9GAMM</name>
<dbReference type="Pfam" id="PF02627">
    <property type="entry name" value="CMD"/>
    <property type="match status" value="1"/>
</dbReference>
<protein>
    <recommendedName>
        <fullName evidence="1">Carboxymuconolactone decarboxylase-like domain-containing protein</fullName>
    </recommendedName>
</protein>
<gene>
    <name evidence="2" type="ORF">GRH90_11710</name>
</gene>
<dbReference type="PANTHER" id="PTHR33930:SF2">
    <property type="entry name" value="BLR3452 PROTEIN"/>
    <property type="match status" value="1"/>
</dbReference>
<dbReference type="InterPro" id="IPR029032">
    <property type="entry name" value="AhpD-like"/>
</dbReference>
<sequence>MSHQHDVDILATLEADSPHAAAFRNLSRRHWNNGALSSRDKHLVAVAAAQVTRCAYCIEHHARIARRLGASRDEVLAAAYITAALETLLDGAIDIGADGAVVTQSPALGGLPVEHDRNLFVNTILGEPTLPLTLRYAIAAAVGLAKEREGLRLAFHQAALRAGALPRALEEGYAVALVIRAGAVYAHTLGIARAFA</sequence>